<dbReference type="Pfam" id="PF24986">
    <property type="entry name" value="PRC_RimM"/>
    <property type="match status" value="1"/>
</dbReference>
<dbReference type="GO" id="GO:0005737">
    <property type="term" value="C:cytoplasm"/>
    <property type="evidence" value="ECO:0007669"/>
    <property type="project" value="UniProtKB-SubCell"/>
</dbReference>
<organism evidence="8 9">
    <name type="scientific">Arenimonas oryziterrae DSM 21050 = YC6267</name>
    <dbReference type="NCBI Taxonomy" id="1121015"/>
    <lineage>
        <taxon>Bacteria</taxon>
        <taxon>Pseudomonadati</taxon>
        <taxon>Pseudomonadota</taxon>
        <taxon>Gammaproteobacteria</taxon>
        <taxon>Lysobacterales</taxon>
        <taxon>Lysobacteraceae</taxon>
        <taxon>Arenimonas</taxon>
    </lineage>
</organism>
<reference evidence="8 9" key="1">
    <citation type="submission" date="2013-09" db="EMBL/GenBank/DDBJ databases">
        <title>Genome sequencing of Arenimonas oryziterrae.</title>
        <authorList>
            <person name="Chen F."/>
            <person name="Wang G."/>
        </authorList>
    </citation>
    <scope>NUCLEOTIDE SEQUENCE [LARGE SCALE GENOMIC DNA]</scope>
    <source>
        <strain evidence="8 9">YC6267</strain>
    </source>
</reference>
<dbReference type="GO" id="GO:0043022">
    <property type="term" value="F:ribosome binding"/>
    <property type="evidence" value="ECO:0007669"/>
    <property type="project" value="InterPro"/>
</dbReference>
<evidence type="ECO:0000313" key="9">
    <source>
        <dbReference type="Proteomes" id="UP000029385"/>
    </source>
</evidence>
<evidence type="ECO:0000259" key="6">
    <source>
        <dbReference type="Pfam" id="PF01782"/>
    </source>
</evidence>
<keyword evidence="9" id="KW-1185">Reference proteome</keyword>
<dbReference type="PANTHER" id="PTHR33692">
    <property type="entry name" value="RIBOSOME MATURATION FACTOR RIMM"/>
    <property type="match status" value="1"/>
</dbReference>
<comment type="caution">
    <text evidence="8">The sequence shown here is derived from an EMBL/GenBank/DDBJ whole genome shotgun (WGS) entry which is preliminary data.</text>
</comment>
<dbReference type="PANTHER" id="PTHR33692:SF1">
    <property type="entry name" value="RIBOSOME MATURATION FACTOR RIMM"/>
    <property type="match status" value="1"/>
</dbReference>
<evidence type="ECO:0000259" key="7">
    <source>
        <dbReference type="Pfam" id="PF24986"/>
    </source>
</evidence>
<sequence>MTQERRILLGRVLGAFGVRGELKLHSFTDPVSTVMKYQPWTLIHNGVERELDKVRGRETNKGMVVTFADCSDRDAAEALAGAEVWVARRLLPPPKPGEYYWVDLEGLTVVTREGVELGKVAYLFETGANDVMAVAGDRERLIPFINEQYILDVDFDAGRITVDWDPDF</sequence>
<keyword evidence="1 5" id="KW-0963">Cytoplasm</keyword>
<dbReference type="NCBIfam" id="TIGR02273">
    <property type="entry name" value="16S_RimM"/>
    <property type="match status" value="1"/>
</dbReference>
<keyword evidence="2 5" id="KW-0690">Ribosome biogenesis</keyword>
<evidence type="ECO:0000256" key="2">
    <source>
        <dbReference type="ARBA" id="ARBA00022517"/>
    </source>
</evidence>
<dbReference type="STRING" id="1121015.GCA_000420545_00328"/>
<dbReference type="Proteomes" id="UP000029385">
    <property type="component" value="Unassembled WGS sequence"/>
</dbReference>
<dbReference type="InterPro" id="IPR036976">
    <property type="entry name" value="RimM_N_sf"/>
</dbReference>
<comment type="subunit">
    <text evidence="5">Binds ribosomal protein uS19.</text>
</comment>
<name>A0A091BA08_9GAMM</name>
<proteinExistence type="inferred from homology"/>
<dbReference type="PATRIC" id="fig|1121015.4.peg.2728"/>
<protein>
    <recommendedName>
        <fullName evidence="5">Ribosome maturation factor RimM</fullName>
    </recommendedName>
</protein>
<dbReference type="Pfam" id="PF01782">
    <property type="entry name" value="RimM"/>
    <property type="match status" value="1"/>
</dbReference>
<dbReference type="HAMAP" id="MF_00014">
    <property type="entry name" value="Ribosome_mat_RimM"/>
    <property type="match status" value="1"/>
</dbReference>
<feature type="domain" description="Ribosome maturation factor RimM PRC barrel" evidence="7">
    <location>
        <begin position="101"/>
        <end position="166"/>
    </location>
</feature>
<dbReference type="EMBL" id="AVCI01000045">
    <property type="protein sequence ID" value="KFN41290.1"/>
    <property type="molecule type" value="Genomic_DNA"/>
</dbReference>
<evidence type="ECO:0000313" key="8">
    <source>
        <dbReference type="EMBL" id="KFN41290.1"/>
    </source>
</evidence>
<keyword evidence="3 5" id="KW-0698">rRNA processing</keyword>
<accession>A0A091BA08</accession>
<dbReference type="GO" id="GO:0005840">
    <property type="term" value="C:ribosome"/>
    <property type="evidence" value="ECO:0007669"/>
    <property type="project" value="InterPro"/>
</dbReference>
<dbReference type="Gene3D" id="2.40.30.60">
    <property type="entry name" value="RimM"/>
    <property type="match status" value="1"/>
</dbReference>
<dbReference type="OrthoDB" id="9783509at2"/>
<evidence type="ECO:0000256" key="1">
    <source>
        <dbReference type="ARBA" id="ARBA00022490"/>
    </source>
</evidence>
<comment type="domain">
    <text evidence="5">The PRC barrel domain binds ribosomal protein uS19.</text>
</comment>
<dbReference type="SUPFAM" id="SSF50447">
    <property type="entry name" value="Translation proteins"/>
    <property type="match status" value="1"/>
</dbReference>
<dbReference type="AlphaFoldDB" id="A0A091BA08"/>
<dbReference type="InterPro" id="IPR009000">
    <property type="entry name" value="Transl_B-barrel_sf"/>
</dbReference>
<comment type="similarity">
    <text evidence="5">Belongs to the RimM family.</text>
</comment>
<feature type="domain" description="RimM N-terminal" evidence="6">
    <location>
        <begin position="9"/>
        <end position="89"/>
    </location>
</feature>
<dbReference type="GO" id="GO:0042274">
    <property type="term" value="P:ribosomal small subunit biogenesis"/>
    <property type="evidence" value="ECO:0007669"/>
    <property type="project" value="UniProtKB-UniRule"/>
</dbReference>
<dbReference type="SUPFAM" id="SSF50346">
    <property type="entry name" value="PRC-barrel domain"/>
    <property type="match status" value="1"/>
</dbReference>
<comment type="function">
    <text evidence="5">An accessory protein needed during the final step in the assembly of 30S ribosomal subunit, possibly for assembly of the head region. Essential for efficient processing of 16S rRNA. May be needed both before and after RbfA during the maturation of 16S rRNA. It has affinity for free ribosomal 30S subunits but not for 70S ribosomes.</text>
</comment>
<dbReference type="eggNOG" id="COG0806">
    <property type="taxonomic scope" value="Bacteria"/>
</dbReference>
<evidence type="ECO:0000256" key="3">
    <source>
        <dbReference type="ARBA" id="ARBA00022552"/>
    </source>
</evidence>
<dbReference type="RefSeq" id="WP_022967990.1">
    <property type="nucleotide sequence ID" value="NZ_ATVD01000001.1"/>
</dbReference>
<keyword evidence="4 5" id="KW-0143">Chaperone</keyword>
<dbReference type="InterPro" id="IPR011961">
    <property type="entry name" value="RimM"/>
</dbReference>
<dbReference type="InterPro" id="IPR002676">
    <property type="entry name" value="RimM_N"/>
</dbReference>
<comment type="subcellular location">
    <subcellularLocation>
        <location evidence="5">Cytoplasm</location>
    </subcellularLocation>
</comment>
<dbReference type="InterPro" id="IPR056792">
    <property type="entry name" value="PRC_RimM"/>
</dbReference>
<evidence type="ECO:0000256" key="4">
    <source>
        <dbReference type="ARBA" id="ARBA00023186"/>
    </source>
</evidence>
<dbReference type="Gene3D" id="2.30.30.240">
    <property type="entry name" value="PRC-barrel domain"/>
    <property type="match status" value="1"/>
</dbReference>
<dbReference type="InterPro" id="IPR011033">
    <property type="entry name" value="PRC_barrel-like_sf"/>
</dbReference>
<evidence type="ECO:0000256" key="5">
    <source>
        <dbReference type="HAMAP-Rule" id="MF_00014"/>
    </source>
</evidence>
<gene>
    <name evidence="5" type="primary">rimM</name>
    <name evidence="8" type="ORF">N789_05280</name>
</gene>
<dbReference type="GO" id="GO:0006364">
    <property type="term" value="P:rRNA processing"/>
    <property type="evidence" value="ECO:0007669"/>
    <property type="project" value="UniProtKB-UniRule"/>
</dbReference>